<keyword evidence="1" id="KW-0560">Oxidoreductase</keyword>
<name>A0A074WS94_AURM1</name>
<dbReference type="STRING" id="1043003.A0A074WS94"/>
<evidence type="ECO:0000313" key="3">
    <source>
        <dbReference type="EMBL" id="KEQ65281.1"/>
    </source>
</evidence>
<keyword evidence="4" id="KW-1185">Reference proteome</keyword>
<evidence type="ECO:0000313" key="4">
    <source>
        <dbReference type="Proteomes" id="UP000030672"/>
    </source>
</evidence>
<gene>
    <name evidence="3" type="ORF">M437DRAFT_82254</name>
</gene>
<organism evidence="3 4">
    <name type="scientific">Aureobasidium melanogenum (strain CBS 110374)</name>
    <name type="common">Aureobasidium pullulans var. melanogenum</name>
    <dbReference type="NCBI Taxonomy" id="1043003"/>
    <lineage>
        <taxon>Eukaryota</taxon>
        <taxon>Fungi</taxon>
        <taxon>Dikarya</taxon>
        <taxon>Ascomycota</taxon>
        <taxon>Pezizomycotina</taxon>
        <taxon>Dothideomycetes</taxon>
        <taxon>Dothideomycetidae</taxon>
        <taxon>Dothideales</taxon>
        <taxon>Saccotheciaceae</taxon>
        <taxon>Aureobasidium</taxon>
    </lineage>
</organism>
<dbReference type="RefSeq" id="XP_040882304.1">
    <property type="nucleotide sequence ID" value="XM_041027714.1"/>
</dbReference>
<reference evidence="3 4" key="1">
    <citation type="journal article" date="2014" name="BMC Genomics">
        <title>Genome sequencing of four Aureobasidium pullulans varieties: biotechnological potential, stress tolerance, and description of new species.</title>
        <authorList>
            <person name="Gostin Ar C."/>
            <person name="Ohm R.A."/>
            <person name="Kogej T."/>
            <person name="Sonjak S."/>
            <person name="Turk M."/>
            <person name="Zajc J."/>
            <person name="Zalar P."/>
            <person name="Grube M."/>
            <person name="Sun H."/>
            <person name="Han J."/>
            <person name="Sharma A."/>
            <person name="Chiniquy J."/>
            <person name="Ngan C.Y."/>
            <person name="Lipzen A."/>
            <person name="Barry K."/>
            <person name="Grigoriev I.V."/>
            <person name="Gunde-Cimerman N."/>
        </authorList>
    </citation>
    <scope>NUCLEOTIDE SEQUENCE [LARGE SCALE GENOMIC DNA]</scope>
    <source>
        <strain evidence="3 4">CBS 110374</strain>
    </source>
</reference>
<accession>A0A074WS94</accession>
<dbReference type="Pfam" id="PF00248">
    <property type="entry name" value="Aldo_ket_red"/>
    <property type="match status" value="1"/>
</dbReference>
<dbReference type="HOGENOM" id="CLU_023205_10_1_1"/>
<dbReference type="GO" id="GO:0016491">
    <property type="term" value="F:oxidoreductase activity"/>
    <property type="evidence" value="ECO:0007669"/>
    <property type="project" value="UniProtKB-KW"/>
</dbReference>
<evidence type="ECO:0000259" key="2">
    <source>
        <dbReference type="Pfam" id="PF00248"/>
    </source>
</evidence>
<sequence>MSKPKNITLKMLYGTAWKKERTASLVQQALQAGFLAIDTAAQPKHYQEHLVGNGVNSFLSTSKLTRQDLYLQTKYTSFNGQDPNNLPYDPSTSISEQVKASVASSLHNLRHNENAEESYIDCLVLHSPLPTIKQTMEAWDAMSAFVPTKVHSLGISNTSLPILQHIWSNSTVKPTVVQNRFYAATGWDIALREFCSDNSIVYQSFWTLTGNPELLDSQLVKVVVKQVGVSAEVALYSLVQGLGITPINGTTSHIESDLAELSKMEQWKTQGRNVETWEKCVKTLDGILRQWAYSLEHRAR</sequence>
<evidence type="ECO:0000256" key="1">
    <source>
        <dbReference type="ARBA" id="ARBA00023002"/>
    </source>
</evidence>
<dbReference type="GeneID" id="63921087"/>
<protein>
    <submittedName>
        <fullName evidence="3">Aldo-keto reductase</fullName>
    </submittedName>
</protein>
<feature type="domain" description="NADP-dependent oxidoreductase" evidence="2">
    <location>
        <begin position="16"/>
        <end position="201"/>
    </location>
</feature>
<dbReference type="AlphaFoldDB" id="A0A074WS94"/>
<dbReference type="InterPro" id="IPR023210">
    <property type="entry name" value="NADP_OxRdtase_dom"/>
</dbReference>
<dbReference type="Proteomes" id="UP000030672">
    <property type="component" value="Unassembled WGS sequence"/>
</dbReference>
<dbReference type="InterPro" id="IPR020471">
    <property type="entry name" value="AKR"/>
</dbReference>
<proteinExistence type="predicted"/>
<dbReference type="SUPFAM" id="SSF51430">
    <property type="entry name" value="NAD(P)-linked oxidoreductase"/>
    <property type="match status" value="1"/>
</dbReference>
<dbReference type="EMBL" id="KL584827">
    <property type="protein sequence ID" value="KEQ65281.1"/>
    <property type="molecule type" value="Genomic_DNA"/>
</dbReference>
<dbReference type="PANTHER" id="PTHR43827">
    <property type="entry name" value="2,5-DIKETO-D-GLUCONIC ACID REDUCTASE"/>
    <property type="match status" value="1"/>
</dbReference>
<dbReference type="PANTHER" id="PTHR43827:SF8">
    <property type="entry name" value="ALDO_KETO REDUCTASE FAMILY PROTEIN"/>
    <property type="match status" value="1"/>
</dbReference>
<dbReference type="Gene3D" id="3.20.20.100">
    <property type="entry name" value="NADP-dependent oxidoreductase domain"/>
    <property type="match status" value="1"/>
</dbReference>
<dbReference type="InterPro" id="IPR036812">
    <property type="entry name" value="NAD(P)_OxRdtase_dom_sf"/>
</dbReference>